<dbReference type="CDD" id="cd07561">
    <property type="entry name" value="Peptidase_S41_CPP_like"/>
    <property type="match status" value="1"/>
</dbReference>
<dbReference type="EMBL" id="AUYC01000095">
    <property type="protein sequence ID" value="KZN57539.1"/>
    <property type="molecule type" value="Genomic_DNA"/>
</dbReference>
<dbReference type="SMART" id="SM00245">
    <property type="entry name" value="TSPc"/>
    <property type="match status" value="1"/>
</dbReference>
<dbReference type="GO" id="GO:0008236">
    <property type="term" value="F:serine-type peptidase activity"/>
    <property type="evidence" value="ECO:0007669"/>
    <property type="project" value="InterPro"/>
</dbReference>
<comment type="caution">
    <text evidence="3">The sequence shown here is derived from an EMBL/GenBank/DDBJ whole genome shotgun (WGS) entry which is preliminary data.</text>
</comment>
<keyword evidence="1" id="KW-0732">Signal</keyword>
<reference evidence="3 4" key="1">
    <citation type="submission" date="2013-07" db="EMBL/GenBank/DDBJ databases">
        <title>Comparative Genomic and Metabolomic Analysis of Twelve Strains of Pseudoalteromonas luteoviolacea.</title>
        <authorList>
            <person name="Vynne N.G."/>
            <person name="Mansson M."/>
            <person name="Gram L."/>
        </authorList>
    </citation>
    <scope>NUCLEOTIDE SEQUENCE [LARGE SCALE GENOMIC DNA]</scope>
    <source>
        <strain evidence="3 4">CPMOR-1</strain>
    </source>
</reference>
<dbReference type="Pfam" id="PF03572">
    <property type="entry name" value="Peptidase_S41"/>
    <property type="match status" value="1"/>
</dbReference>
<dbReference type="Gene3D" id="3.90.226.10">
    <property type="entry name" value="2-enoyl-CoA Hydratase, Chain A, domain 1"/>
    <property type="match status" value="1"/>
</dbReference>
<accession>A0A162APU5</accession>
<dbReference type="GO" id="GO:0004175">
    <property type="term" value="F:endopeptidase activity"/>
    <property type="evidence" value="ECO:0007669"/>
    <property type="project" value="TreeGrafter"/>
</dbReference>
<dbReference type="InterPro" id="IPR029045">
    <property type="entry name" value="ClpP/crotonase-like_dom_sf"/>
</dbReference>
<sequence>MKLNSSKLYLALGIALTSTLIAGCGGSSGGGGVASTPVSTPAVPDTTPPSWQAGQFDPSTRFVNRCAAPRSGIDPYENTAYPDVAGTTMHEKMWLRSFSHETYLWYDEIIDNDPNNFSTVAAYFSQLKTFQKTASGRDKDEFHFSQSYEDFKKESQDGVSASFGLTWTIPQFRAAYVAYVNDNTPAANAGVQRGDRLLKVGDLDFATFDSQNSAQYNQILTAFTPNINQAVTLTLLDRNGQEKTVTLTAQDLQLAPVKNTQTFVHEGKNVGYVQFNQFIASAQSDLISAFRQFSDENIDELILDMRYNGGGLVFQASQMSYMIAGNQSNGRPFSIKTHNDKLSSRNEPLEFIDRSINWTTLQYNNDQLPSPQMRRVYVLTTNDTASASESVINALRGIDVEVILIGDNTRGKPFGFAPEQNCGTVYYTIQTKSANAKGFGDYEDGFMVTPQANLVGEIGLDAKVPGCNINDDFSKDLGDKSEGLFAAALHHIATGNCPASERQGRTFYSEAPSVPATYHGMTPFNVPFNPLKHGAVYTRITTDN</sequence>
<dbReference type="RefSeq" id="WP_063370324.1">
    <property type="nucleotide sequence ID" value="NZ_AUYC01000095.1"/>
</dbReference>
<dbReference type="SUPFAM" id="SSF52096">
    <property type="entry name" value="ClpP/crotonase"/>
    <property type="match status" value="1"/>
</dbReference>
<dbReference type="Gene3D" id="3.30.750.170">
    <property type="match status" value="1"/>
</dbReference>
<organism evidence="3 4">
    <name type="scientific">Pseudoalteromonas luteoviolacea CPMOR-1</name>
    <dbReference type="NCBI Taxonomy" id="1365248"/>
    <lineage>
        <taxon>Bacteria</taxon>
        <taxon>Pseudomonadati</taxon>
        <taxon>Pseudomonadota</taxon>
        <taxon>Gammaproteobacteria</taxon>
        <taxon>Alteromonadales</taxon>
        <taxon>Pseudoalteromonadaceae</taxon>
        <taxon>Pseudoalteromonas</taxon>
    </lineage>
</organism>
<dbReference type="GO" id="GO:0006508">
    <property type="term" value="P:proteolysis"/>
    <property type="evidence" value="ECO:0007669"/>
    <property type="project" value="InterPro"/>
</dbReference>
<dbReference type="PANTHER" id="PTHR32060">
    <property type="entry name" value="TAIL-SPECIFIC PROTEASE"/>
    <property type="match status" value="1"/>
</dbReference>
<dbReference type="Gene3D" id="2.30.42.10">
    <property type="match status" value="1"/>
</dbReference>
<evidence type="ECO:0000313" key="4">
    <source>
        <dbReference type="Proteomes" id="UP000076486"/>
    </source>
</evidence>
<dbReference type="GO" id="GO:0007165">
    <property type="term" value="P:signal transduction"/>
    <property type="evidence" value="ECO:0007669"/>
    <property type="project" value="TreeGrafter"/>
</dbReference>
<dbReference type="InterPro" id="IPR005151">
    <property type="entry name" value="Tail-specific_protease"/>
</dbReference>
<feature type="chain" id="PRO_5007832297" description="Tail specific protease domain-containing protein" evidence="1">
    <location>
        <begin position="23"/>
        <end position="544"/>
    </location>
</feature>
<dbReference type="GO" id="GO:0030288">
    <property type="term" value="C:outer membrane-bounded periplasmic space"/>
    <property type="evidence" value="ECO:0007669"/>
    <property type="project" value="TreeGrafter"/>
</dbReference>
<protein>
    <recommendedName>
        <fullName evidence="2">Tail specific protease domain-containing protein</fullName>
    </recommendedName>
</protein>
<dbReference type="PROSITE" id="PS51257">
    <property type="entry name" value="PROKAR_LIPOPROTEIN"/>
    <property type="match status" value="1"/>
</dbReference>
<name>A0A162APU5_9GAMM</name>
<dbReference type="PANTHER" id="PTHR32060:SF30">
    <property type="entry name" value="CARBOXY-TERMINAL PROCESSING PROTEASE CTPA"/>
    <property type="match status" value="1"/>
</dbReference>
<dbReference type="PATRIC" id="fig|1365248.3.peg.5335"/>
<dbReference type="SUPFAM" id="SSF50156">
    <property type="entry name" value="PDZ domain-like"/>
    <property type="match status" value="1"/>
</dbReference>
<evidence type="ECO:0000256" key="1">
    <source>
        <dbReference type="SAM" id="SignalP"/>
    </source>
</evidence>
<evidence type="ECO:0000259" key="2">
    <source>
        <dbReference type="SMART" id="SM00245"/>
    </source>
</evidence>
<feature type="signal peptide" evidence="1">
    <location>
        <begin position="1"/>
        <end position="22"/>
    </location>
</feature>
<dbReference type="InterPro" id="IPR036034">
    <property type="entry name" value="PDZ_sf"/>
</dbReference>
<dbReference type="Proteomes" id="UP000076486">
    <property type="component" value="Unassembled WGS sequence"/>
</dbReference>
<proteinExistence type="predicted"/>
<evidence type="ECO:0000313" key="3">
    <source>
        <dbReference type="EMBL" id="KZN57539.1"/>
    </source>
</evidence>
<gene>
    <name evidence="3" type="ORF">N473_06550</name>
</gene>
<dbReference type="AlphaFoldDB" id="A0A162APU5"/>
<feature type="domain" description="Tail specific protease" evidence="2">
    <location>
        <begin position="240"/>
        <end position="455"/>
    </location>
</feature>